<feature type="transmembrane region" description="Helical" evidence="5">
    <location>
        <begin position="235"/>
        <end position="255"/>
    </location>
</feature>
<dbReference type="PANTHER" id="PTHR42718">
    <property type="entry name" value="MAJOR FACILITATOR SUPERFAMILY MULTIDRUG TRANSPORTER MFSC"/>
    <property type="match status" value="1"/>
</dbReference>
<feature type="transmembrane region" description="Helical" evidence="5">
    <location>
        <begin position="204"/>
        <end position="223"/>
    </location>
</feature>
<feature type="transmembrane region" description="Helical" evidence="5">
    <location>
        <begin position="336"/>
        <end position="358"/>
    </location>
</feature>
<evidence type="ECO:0000256" key="2">
    <source>
        <dbReference type="ARBA" id="ARBA00022692"/>
    </source>
</evidence>
<evidence type="ECO:0000256" key="5">
    <source>
        <dbReference type="SAM" id="Phobius"/>
    </source>
</evidence>
<feature type="transmembrane region" description="Helical" evidence="5">
    <location>
        <begin position="111"/>
        <end position="130"/>
    </location>
</feature>
<feature type="transmembrane region" description="Helical" evidence="5">
    <location>
        <begin position="303"/>
        <end position="330"/>
    </location>
</feature>
<sequence>MHSLCLHLIAGSIASWDKGEFFLEVQTTSSAPLLERQPDPRRWLMLAVVQCATLMGVLDGFIVNIAAPSIEQQLHASFAEVQLVIAGYTLAYAVLLVTGGRLGDLYGRKRLFVLGVASFTLFSALCGLAPTAWLLIIFRIVQGVAAALMTPQVIAFIQVSFATAERPIAFGSYAAIAGLASVLGQVFGGFLLEANLFNLGWRSIFLVNVPIGIAALLCALPLLRESRLPGARNLDHGGVTLLSLSLFLLVFPLVLGGEIGWSLQVVLCLLLSVPCLIAFIAYENRMTRSGKLPLVSFSLFRQRYFPSGILTIILDSALADAVTFLLTFYLQTILQFTPLQAGLVFLATSASYILASSLSPLASRYLGKHCLLVAGALVLLGNLSVLLSAQFFVPRLGMPPCLWRSFSQESAWVH</sequence>
<dbReference type="InterPro" id="IPR036259">
    <property type="entry name" value="MFS_trans_sf"/>
</dbReference>
<proteinExistence type="predicted"/>
<evidence type="ECO:0000256" key="1">
    <source>
        <dbReference type="ARBA" id="ARBA00004651"/>
    </source>
</evidence>
<evidence type="ECO:0000259" key="6">
    <source>
        <dbReference type="PROSITE" id="PS50850"/>
    </source>
</evidence>
<dbReference type="OrthoDB" id="102502at2"/>
<protein>
    <submittedName>
        <fullName evidence="7">MFS transporter</fullName>
    </submittedName>
</protein>
<name>A0A4P6JQG8_KTERU</name>
<keyword evidence="8" id="KW-1185">Reference proteome</keyword>
<keyword evidence="3 5" id="KW-1133">Transmembrane helix</keyword>
<dbReference type="GO" id="GO:0005886">
    <property type="term" value="C:plasma membrane"/>
    <property type="evidence" value="ECO:0007669"/>
    <property type="project" value="UniProtKB-SubCell"/>
</dbReference>
<dbReference type="Gene3D" id="1.20.1720.10">
    <property type="entry name" value="Multidrug resistance protein D"/>
    <property type="match status" value="1"/>
</dbReference>
<evidence type="ECO:0000313" key="8">
    <source>
        <dbReference type="Proteomes" id="UP000290365"/>
    </source>
</evidence>
<feature type="transmembrane region" description="Helical" evidence="5">
    <location>
        <begin position="370"/>
        <end position="393"/>
    </location>
</feature>
<evidence type="ECO:0000256" key="4">
    <source>
        <dbReference type="ARBA" id="ARBA00023136"/>
    </source>
</evidence>
<keyword evidence="2 5" id="KW-0812">Transmembrane</keyword>
<dbReference type="AlphaFoldDB" id="A0A4P6JQG8"/>
<evidence type="ECO:0000313" key="7">
    <source>
        <dbReference type="EMBL" id="QBD77006.1"/>
    </source>
</evidence>
<feature type="domain" description="Major facilitator superfamily (MFS) profile" evidence="6">
    <location>
        <begin position="45"/>
        <end position="414"/>
    </location>
</feature>
<feature type="transmembrane region" description="Helical" evidence="5">
    <location>
        <begin position="261"/>
        <end position="282"/>
    </location>
</feature>
<feature type="transmembrane region" description="Helical" evidence="5">
    <location>
        <begin position="136"/>
        <end position="157"/>
    </location>
</feature>
<dbReference type="InterPro" id="IPR020846">
    <property type="entry name" value="MFS_dom"/>
</dbReference>
<feature type="transmembrane region" description="Helical" evidence="5">
    <location>
        <begin position="169"/>
        <end position="192"/>
    </location>
</feature>
<comment type="subcellular location">
    <subcellularLocation>
        <location evidence="1">Cell membrane</location>
        <topology evidence="1">Multi-pass membrane protein</topology>
    </subcellularLocation>
</comment>
<feature type="transmembrane region" description="Helical" evidence="5">
    <location>
        <begin position="43"/>
        <end position="67"/>
    </location>
</feature>
<reference evidence="7 8" key="1">
    <citation type="submission" date="2019-01" db="EMBL/GenBank/DDBJ databases">
        <title>Ktedonosporobacter rubrisoli SCAWS-G2.</title>
        <authorList>
            <person name="Huang Y."/>
            <person name="Yan B."/>
        </authorList>
    </citation>
    <scope>NUCLEOTIDE SEQUENCE [LARGE SCALE GENOMIC DNA]</scope>
    <source>
        <strain evidence="7 8">SCAWS-G2</strain>
    </source>
</reference>
<dbReference type="KEGG" id="kbs:EPA93_13730"/>
<keyword evidence="4 5" id="KW-0472">Membrane</keyword>
<dbReference type="CDD" id="cd17321">
    <property type="entry name" value="MFS_MMR_MDR_like"/>
    <property type="match status" value="1"/>
</dbReference>
<dbReference type="InterPro" id="IPR011701">
    <property type="entry name" value="MFS"/>
</dbReference>
<dbReference type="GO" id="GO:0022857">
    <property type="term" value="F:transmembrane transporter activity"/>
    <property type="evidence" value="ECO:0007669"/>
    <property type="project" value="InterPro"/>
</dbReference>
<dbReference type="Pfam" id="PF07690">
    <property type="entry name" value="MFS_1"/>
    <property type="match status" value="1"/>
</dbReference>
<dbReference type="SUPFAM" id="SSF103473">
    <property type="entry name" value="MFS general substrate transporter"/>
    <property type="match status" value="1"/>
</dbReference>
<evidence type="ECO:0000256" key="3">
    <source>
        <dbReference type="ARBA" id="ARBA00022989"/>
    </source>
</evidence>
<dbReference type="Proteomes" id="UP000290365">
    <property type="component" value="Chromosome"/>
</dbReference>
<feature type="transmembrane region" description="Helical" evidence="5">
    <location>
        <begin position="79"/>
        <end position="99"/>
    </location>
</feature>
<dbReference type="PROSITE" id="PS50850">
    <property type="entry name" value="MFS"/>
    <property type="match status" value="1"/>
</dbReference>
<dbReference type="EMBL" id="CP035758">
    <property type="protein sequence ID" value="QBD77006.1"/>
    <property type="molecule type" value="Genomic_DNA"/>
</dbReference>
<dbReference type="PANTHER" id="PTHR42718:SF39">
    <property type="entry name" value="ACTINORHODIN TRANSPORTER-RELATED"/>
    <property type="match status" value="1"/>
</dbReference>
<accession>A0A4P6JQG8</accession>
<organism evidence="7 8">
    <name type="scientific">Ktedonosporobacter rubrisoli</name>
    <dbReference type="NCBI Taxonomy" id="2509675"/>
    <lineage>
        <taxon>Bacteria</taxon>
        <taxon>Bacillati</taxon>
        <taxon>Chloroflexota</taxon>
        <taxon>Ktedonobacteria</taxon>
        <taxon>Ktedonobacterales</taxon>
        <taxon>Ktedonosporobacteraceae</taxon>
        <taxon>Ktedonosporobacter</taxon>
    </lineage>
</organism>
<gene>
    <name evidence="7" type="ORF">EPA93_13730</name>
</gene>